<accession>A0A397T1U5</accession>
<keyword evidence="2" id="KW-1185">Reference proteome</keyword>
<evidence type="ECO:0000313" key="1">
    <source>
        <dbReference type="EMBL" id="RIA92440.1"/>
    </source>
</evidence>
<proteinExistence type="predicted"/>
<comment type="caution">
    <text evidence="1">The sequence shown here is derived from an EMBL/GenBank/DDBJ whole genome shotgun (WGS) entry which is preliminary data.</text>
</comment>
<protein>
    <submittedName>
        <fullName evidence="1">Uncharacterized protein</fullName>
    </submittedName>
</protein>
<dbReference type="EMBL" id="QKYT01000126">
    <property type="protein sequence ID" value="RIA92440.1"/>
    <property type="molecule type" value="Genomic_DNA"/>
</dbReference>
<dbReference type="Proteomes" id="UP000265703">
    <property type="component" value="Unassembled WGS sequence"/>
</dbReference>
<gene>
    <name evidence="1" type="ORF">C1645_736346</name>
</gene>
<evidence type="ECO:0000313" key="2">
    <source>
        <dbReference type="Proteomes" id="UP000265703"/>
    </source>
</evidence>
<name>A0A397T1U5_9GLOM</name>
<reference evidence="1 2" key="1">
    <citation type="submission" date="2018-06" db="EMBL/GenBank/DDBJ databases">
        <title>Comparative genomics reveals the genomic features of Rhizophagus irregularis, R. cerebriforme, R. diaphanum and Gigaspora rosea, and their symbiotic lifestyle signature.</title>
        <authorList>
            <person name="Morin E."/>
            <person name="San Clemente H."/>
            <person name="Chen E.C.H."/>
            <person name="De La Providencia I."/>
            <person name="Hainaut M."/>
            <person name="Kuo A."/>
            <person name="Kohler A."/>
            <person name="Murat C."/>
            <person name="Tang N."/>
            <person name="Roy S."/>
            <person name="Loubradou J."/>
            <person name="Henrissat B."/>
            <person name="Grigoriev I.V."/>
            <person name="Corradi N."/>
            <person name="Roux C."/>
            <person name="Martin F.M."/>
        </authorList>
    </citation>
    <scope>NUCLEOTIDE SEQUENCE [LARGE SCALE GENOMIC DNA]</scope>
    <source>
        <strain evidence="1 2">DAOM 227022</strain>
    </source>
</reference>
<sequence length="156" mass="18125">MDAQAAQAAKTILKQISKLDRNEIKRFMNQFPLPVTPRDIESIKMEIEEIDKLKSRKMKIATPHNIDRFKSKKNILTFNVYYIVLIKILQCYFNVPEDPKELQILKVFVSTMYGAESGECKEICKSFANYINDATFDESGEFKANKEVFCEAPMPW</sequence>
<organism evidence="1 2">
    <name type="scientific">Glomus cerebriforme</name>
    <dbReference type="NCBI Taxonomy" id="658196"/>
    <lineage>
        <taxon>Eukaryota</taxon>
        <taxon>Fungi</taxon>
        <taxon>Fungi incertae sedis</taxon>
        <taxon>Mucoromycota</taxon>
        <taxon>Glomeromycotina</taxon>
        <taxon>Glomeromycetes</taxon>
        <taxon>Glomerales</taxon>
        <taxon>Glomeraceae</taxon>
        <taxon>Glomus</taxon>
    </lineage>
</organism>
<dbReference type="AlphaFoldDB" id="A0A397T1U5"/>